<dbReference type="InterPro" id="IPR011011">
    <property type="entry name" value="Znf_FYVE_PHD"/>
</dbReference>
<feature type="compositionally biased region" description="Basic and acidic residues" evidence="9">
    <location>
        <begin position="868"/>
        <end position="883"/>
    </location>
</feature>
<feature type="compositionally biased region" description="Low complexity" evidence="9">
    <location>
        <begin position="321"/>
        <end position="330"/>
    </location>
</feature>
<keyword evidence="6" id="KW-0805">Transcription regulation</keyword>
<keyword evidence="4" id="KW-0863">Zinc-finger</keyword>
<keyword evidence="2" id="KW-0479">Metal-binding</keyword>
<dbReference type="FunFam" id="3.30.40.10:FF:000852">
    <property type="entry name" value="Histone-lysine N-methyltransferase 2C"/>
    <property type="match status" value="1"/>
</dbReference>
<feature type="compositionally biased region" description="Low complexity" evidence="9">
    <location>
        <begin position="820"/>
        <end position="837"/>
    </location>
</feature>
<organism evidence="10">
    <name type="scientific">Cyprideis torosa</name>
    <dbReference type="NCBI Taxonomy" id="163714"/>
    <lineage>
        <taxon>Eukaryota</taxon>
        <taxon>Metazoa</taxon>
        <taxon>Ecdysozoa</taxon>
        <taxon>Arthropoda</taxon>
        <taxon>Crustacea</taxon>
        <taxon>Oligostraca</taxon>
        <taxon>Ostracoda</taxon>
        <taxon>Podocopa</taxon>
        <taxon>Podocopida</taxon>
        <taxon>Cytherocopina</taxon>
        <taxon>Cytheroidea</taxon>
        <taxon>Cytherideidae</taxon>
        <taxon>Cyprideis</taxon>
    </lineage>
</organism>
<evidence type="ECO:0000256" key="5">
    <source>
        <dbReference type="ARBA" id="ARBA00022833"/>
    </source>
</evidence>
<keyword evidence="5" id="KW-0862">Zinc</keyword>
<dbReference type="GO" id="GO:0042800">
    <property type="term" value="F:histone H3K4 methyltransferase activity"/>
    <property type="evidence" value="ECO:0007669"/>
    <property type="project" value="TreeGrafter"/>
</dbReference>
<dbReference type="FunFam" id="3.30.40.10:FF:000407">
    <property type="entry name" value="Histone-lysine N-methyltransferase MLL3"/>
    <property type="match status" value="1"/>
</dbReference>
<dbReference type="CDD" id="cd15513">
    <property type="entry name" value="PHD5_KMT2C_like"/>
    <property type="match status" value="1"/>
</dbReference>
<dbReference type="PANTHER" id="PTHR45888:SF6">
    <property type="entry name" value="HL01030P-RELATED"/>
    <property type="match status" value="1"/>
</dbReference>
<feature type="non-terminal residue" evidence="10">
    <location>
        <position position="1"/>
    </location>
</feature>
<dbReference type="InterPro" id="IPR019787">
    <property type="entry name" value="Znf_PHD-finger"/>
</dbReference>
<evidence type="ECO:0000256" key="8">
    <source>
        <dbReference type="ARBA" id="ARBA00023242"/>
    </source>
</evidence>
<sequence>MTEKSNSSARSSYWGIEGPGMLAPETKPAVVKMEAPTKIRIRLPEREMSTLHPSEGDDASNEALPFLSRASSTTSLASDPGPGVPSPLASLDDSSVEGFGELSFQGAMAFKSKPKPRKHDGRSATPLAKGLGFKIKRLPGSSNRGTQQANSRPRSRKPRAGASSHSRSLEETEFCLEKEEAMLEAHWERWEREDAENELQSALAGGDRTDQDRLPVLSAYSAYFPATPAMSEDSQPPCSLEKFPGRLCGFCALPETSVLGQDEMMAFEGDPTFSPAEYLASKRPTKPPQNSPLHVTAALSGSSGSLKRQRSKAGVSGGSGSLNVSLSPGNVSPSVEEQSPRHTPTPTSSLISLSGGGIISTSVATKMRSPRKSHASGSGAPDAESQWVDELSSVGWPDEPDLNQLIDALTGLHYSHLACAKWSSIHPTFSPHPVQGMHHSHLVQVDRALVKASITQCSYCHRFGASLGCRVPQCKKVFHFPCAASSGAFLDRKSLTIICLDHIDRVPVMAAASSVCGRCECQGDINTLIFCTGSCGLHFHASCVGVSGSPRVRAGWQCSSCKTCCVCRGAADASRSSVCEVCDKAYHGMCVRPPLISASKQGWKCRNCRICTDCGARQPGNGYSSRWHVNYSVCDSCYQQRNKGLCCPVCNKAYRQHLQREMYHCTSCRRFVHPSCDADPSLTPSGGWGAGGAFFRDSSRGSMSNDSPNTDRLEYRCPSCRVPGAVPQIPRCLVSPRARGGMTPSNSSMDDEILLLGDSSLHSEDSSTFDSESIGEGDLGDSQSGMGRNSNSNSGPSLKKQRLSCGSLRSKGEFFGAGTKKGAQGIKKGLKKGLPGSEGVGRGERTRNSNKSKIRGMFGVPGVGLQRPSDDGDPSPRGDFGEENKPILCSASDEFVLTQDVCVMCGSFGQGQEGRLIACAQCGQAYHPYCTNAKVTKVVLEKGWRCLDCTYCEGCGQPHDEGKLILCDECDVSYHIYCLDPPLETVPHGNWKCKWCAVCRRCGANEPGTNCSWLQNYSLCGPCASVTSCPVCLIEYTEDEPIIQCSKCQRWQHAMCDLIRNEKEAEICAQATYVCILCRPKGVPAPHMFPLGGETDVAPSMSPSEIRNRSVKYQVDNTTLSESGLQMLRSQALDKLCSVGRKPLPPKDTDMEGGIAATIESVVAGPGQWEGVRMEW</sequence>
<evidence type="ECO:0000256" key="6">
    <source>
        <dbReference type="ARBA" id="ARBA00023015"/>
    </source>
</evidence>
<dbReference type="InterPro" id="IPR019786">
    <property type="entry name" value="Zinc_finger_PHD-type_CS"/>
</dbReference>
<dbReference type="EMBL" id="OB664861">
    <property type="protein sequence ID" value="CAD7232609.1"/>
    <property type="molecule type" value="Genomic_DNA"/>
</dbReference>
<feature type="compositionally biased region" description="Low complexity" evidence="9">
    <location>
        <begin position="344"/>
        <end position="353"/>
    </location>
</feature>
<evidence type="ECO:0000256" key="4">
    <source>
        <dbReference type="ARBA" id="ARBA00022771"/>
    </source>
</evidence>
<feature type="compositionally biased region" description="Polar residues" evidence="9">
    <location>
        <begin position="1"/>
        <end position="11"/>
    </location>
</feature>
<dbReference type="Gene3D" id="3.30.40.10">
    <property type="entry name" value="Zinc/RING finger domain, C3HC4 (zinc finger)"/>
    <property type="match status" value="6"/>
</dbReference>
<dbReference type="SUPFAM" id="SSF57903">
    <property type="entry name" value="FYVE/PHD zinc finger"/>
    <property type="match status" value="5"/>
</dbReference>
<dbReference type="GO" id="GO:0044666">
    <property type="term" value="C:MLL3/4 complex"/>
    <property type="evidence" value="ECO:0007669"/>
    <property type="project" value="TreeGrafter"/>
</dbReference>
<evidence type="ECO:0000256" key="9">
    <source>
        <dbReference type="SAM" id="MobiDB-lite"/>
    </source>
</evidence>
<feature type="compositionally biased region" description="Low complexity" evidence="9">
    <location>
        <begin position="67"/>
        <end position="78"/>
    </location>
</feature>
<feature type="compositionally biased region" description="Polar residues" evidence="9">
    <location>
        <begin position="140"/>
        <end position="152"/>
    </location>
</feature>
<feature type="region of interest" description="Disordered" evidence="9">
    <location>
        <begin position="1"/>
        <end position="29"/>
    </location>
</feature>
<comment type="subcellular location">
    <subcellularLocation>
        <location evidence="1">Nucleus</location>
    </subcellularLocation>
</comment>
<feature type="region of interest" description="Disordered" evidence="9">
    <location>
        <begin position="761"/>
        <end position="803"/>
    </location>
</feature>
<keyword evidence="8" id="KW-0539">Nucleus</keyword>
<evidence type="ECO:0000256" key="3">
    <source>
        <dbReference type="ARBA" id="ARBA00022737"/>
    </source>
</evidence>
<dbReference type="SMART" id="SM00249">
    <property type="entry name" value="PHD"/>
    <property type="match status" value="7"/>
</dbReference>
<protein>
    <submittedName>
        <fullName evidence="10">Uncharacterized protein</fullName>
    </submittedName>
</protein>
<dbReference type="Pfam" id="PF00628">
    <property type="entry name" value="PHD"/>
    <property type="match status" value="3"/>
</dbReference>
<dbReference type="InterPro" id="IPR034732">
    <property type="entry name" value="EPHD"/>
</dbReference>
<feature type="compositionally biased region" description="Low complexity" evidence="9">
    <location>
        <begin position="782"/>
        <end position="797"/>
    </location>
</feature>
<evidence type="ECO:0000313" key="10">
    <source>
        <dbReference type="EMBL" id="CAD7232609.1"/>
    </source>
</evidence>
<reference evidence="10" key="1">
    <citation type="submission" date="2020-11" db="EMBL/GenBank/DDBJ databases">
        <authorList>
            <person name="Tran Van P."/>
        </authorList>
    </citation>
    <scope>NUCLEOTIDE SEQUENCE</scope>
</reference>
<dbReference type="InterPro" id="IPR001965">
    <property type="entry name" value="Znf_PHD"/>
</dbReference>
<accession>A0A7R8ZSD1</accession>
<dbReference type="PANTHER" id="PTHR45888">
    <property type="entry name" value="HL01030P-RELATED"/>
    <property type="match status" value="1"/>
</dbReference>
<gene>
    <name evidence="10" type="ORF">CTOB1V02_LOCUS10442</name>
</gene>
<dbReference type="GO" id="GO:0008270">
    <property type="term" value="F:zinc ion binding"/>
    <property type="evidence" value="ECO:0007669"/>
    <property type="project" value="UniProtKB-KW"/>
</dbReference>
<evidence type="ECO:0000256" key="1">
    <source>
        <dbReference type="ARBA" id="ARBA00004123"/>
    </source>
</evidence>
<dbReference type="PROSITE" id="PS50016">
    <property type="entry name" value="ZF_PHD_2"/>
    <property type="match status" value="4"/>
</dbReference>
<feature type="region of interest" description="Disordered" evidence="9">
    <location>
        <begin position="107"/>
        <end position="173"/>
    </location>
</feature>
<name>A0A7R8ZSD1_9CRUS</name>
<dbReference type="AlphaFoldDB" id="A0A7R8ZSD1"/>
<feature type="region of interest" description="Disordered" evidence="9">
    <location>
        <begin position="276"/>
        <end position="386"/>
    </location>
</feature>
<proteinExistence type="predicted"/>
<dbReference type="GO" id="GO:0003713">
    <property type="term" value="F:transcription coactivator activity"/>
    <property type="evidence" value="ECO:0007669"/>
    <property type="project" value="TreeGrafter"/>
</dbReference>
<keyword evidence="7" id="KW-0804">Transcription</keyword>
<dbReference type="OrthoDB" id="308383at2759"/>
<feature type="region of interest" description="Disordered" evidence="9">
    <location>
        <begin position="816"/>
        <end position="883"/>
    </location>
</feature>
<dbReference type="Pfam" id="PF13771">
    <property type="entry name" value="zf-HC5HC2H"/>
    <property type="match status" value="1"/>
</dbReference>
<dbReference type="InterPro" id="IPR013083">
    <property type="entry name" value="Znf_RING/FYVE/PHD"/>
</dbReference>
<dbReference type="PROSITE" id="PS01359">
    <property type="entry name" value="ZF_PHD_1"/>
    <property type="match status" value="1"/>
</dbReference>
<dbReference type="PROSITE" id="PS51805">
    <property type="entry name" value="EPHD"/>
    <property type="match status" value="1"/>
</dbReference>
<dbReference type="GO" id="GO:0045944">
    <property type="term" value="P:positive regulation of transcription by RNA polymerase II"/>
    <property type="evidence" value="ECO:0007669"/>
    <property type="project" value="TreeGrafter"/>
</dbReference>
<evidence type="ECO:0000256" key="7">
    <source>
        <dbReference type="ARBA" id="ARBA00023163"/>
    </source>
</evidence>
<feature type="region of interest" description="Disordered" evidence="9">
    <location>
        <begin position="43"/>
        <end position="94"/>
    </location>
</feature>
<evidence type="ECO:0000256" key="2">
    <source>
        <dbReference type="ARBA" id="ARBA00022723"/>
    </source>
</evidence>
<keyword evidence="3" id="KW-0677">Repeat</keyword>